<evidence type="ECO:0000256" key="4">
    <source>
        <dbReference type="ARBA" id="ARBA00023204"/>
    </source>
</evidence>
<dbReference type="GO" id="GO:0000077">
    <property type="term" value="P:DNA damage checkpoint signaling"/>
    <property type="evidence" value="ECO:0007669"/>
    <property type="project" value="InterPro"/>
</dbReference>
<evidence type="ECO:0000256" key="3">
    <source>
        <dbReference type="ARBA" id="ARBA00022763"/>
    </source>
</evidence>
<dbReference type="CDD" id="cd00577">
    <property type="entry name" value="PCNA"/>
    <property type="match status" value="1"/>
</dbReference>
<accession>A0A5N5QRA5</accession>
<dbReference type="GO" id="GO:0006281">
    <property type="term" value="P:DNA repair"/>
    <property type="evidence" value="ECO:0007669"/>
    <property type="project" value="UniProtKB-KW"/>
</dbReference>
<proteinExistence type="inferred from homology"/>
<dbReference type="Proteomes" id="UP000383932">
    <property type="component" value="Unassembled WGS sequence"/>
</dbReference>
<dbReference type="PRINTS" id="PR01245">
    <property type="entry name" value="RAD1REC1"/>
</dbReference>
<evidence type="ECO:0000256" key="1">
    <source>
        <dbReference type="ARBA" id="ARBA00004123"/>
    </source>
</evidence>
<organism evidence="6 7">
    <name type="scientific">Ceratobasidium theobromae</name>
    <dbReference type="NCBI Taxonomy" id="1582974"/>
    <lineage>
        <taxon>Eukaryota</taxon>
        <taxon>Fungi</taxon>
        <taxon>Dikarya</taxon>
        <taxon>Basidiomycota</taxon>
        <taxon>Agaricomycotina</taxon>
        <taxon>Agaricomycetes</taxon>
        <taxon>Cantharellales</taxon>
        <taxon>Ceratobasidiaceae</taxon>
        <taxon>Ceratobasidium</taxon>
    </lineage>
</organism>
<dbReference type="InterPro" id="IPR003021">
    <property type="entry name" value="Rad1_Rec1_Rad17"/>
</dbReference>
<dbReference type="GO" id="GO:0030896">
    <property type="term" value="C:checkpoint clamp complex"/>
    <property type="evidence" value="ECO:0007669"/>
    <property type="project" value="TreeGrafter"/>
</dbReference>
<protein>
    <submittedName>
        <fullName evidence="6">Cell cycle checkpoint protein Rad1</fullName>
    </submittedName>
</protein>
<gene>
    <name evidence="6" type="ORF">CTheo_2879</name>
</gene>
<dbReference type="PANTHER" id="PTHR10870">
    <property type="entry name" value="CELL CYCLE CHECKPOINT PROTEIN RAD1"/>
    <property type="match status" value="1"/>
</dbReference>
<reference evidence="6 7" key="1">
    <citation type="journal article" date="2019" name="Fungal Biol. Biotechnol.">
        <title>Draft genome sequence of fastidious pathogen Ceratobasidium theobromae, which causes vascular-streak dieback in Theobroma cacao.</title>
        <authorList>
            <person name="Ali S.S."/>
            <person name="Asman A."/>
            <person name="Shao J."/>
            <person name="Firmansyah A.P."/>
            <person name="Susilo A.W."/>
            <person name="Rosmana A."/>
            <person name="McMahon P."/>
            <person name="Junaid M."/>
            <person name="Guest D."/>
            <person name="Kheng T.Y."/>
            <person name="Meinhardt L.W."/>
            <person name="Bailey B.A."/>
        </authorList>
    </citation>
    <scope>NUCLEOTIDE SEQUENCE [LARGE SCALE GENOMIC DNA]</scope>
    <source>
        <strain evidence="6 7">CT2</strain>
    </source>
</reference>
<dbReference type="Pfam" id="PF02144">
    <property type="entry name" value="Rad1"/>
    <property type="match status" value="1"/>
</dbReference>
<dbReference type="PANTHER" id="PTHR10870:SF0">
    <property type="entry name" value="CELL CYCLE CHECKPOINT PROTEIN RAD1"/>
    <property type="match status" value="1"/>
</dbReference>
<dbReference type="InterPro" id="IPR046938">
    <property type="entry name" value="DNA_clamp_sf"/>
</dbReference>
<keyword evidence="4" id="KW-0234">DNA repair</keyword>
<sequence>MSQQNAAEVLQASVSDVRHLASMIRGVAFVNRATISISEAGLTITVEEARSLIAKAYIPYNLFSSYTFNPPQAPGGSNASQESHSQPPAAVFEVQLDVLLECLNIFGTAGGNLLAKGGGSVEQKPRGKAQGKGKEWVDLNANRLENYFTSSKATALRMSYQGEGYPLTLLLAEDASGPKTTCEVTTLEPEPNLELPFDDDEKVVKLIMKSAWLREALSEIDSSCDTLSIMCTPSGGGKRQPSLRIHAVGSFGSTEMDYPNDREVLEVFDCAERVSFNHIARALRALQSSLKVSMRIDGDGVLSLQFMMPASQGALIEFRCLALVDEA</sequence>
<comment type="similarity">
    <text evidence="2">Belongs to the rad1 family.</text>
</comment>
<dbReference type="EMBL" id="SSOP01000032">
    <property type="protein sequence ID" value="KAB5593696.1"/>
    <property type="molecule type" value="Genomic_DNA"/>
</dbReference>
<dbReference type="Gene3D" id="3.70.10.10">
    <property type="match status" value="1"/>
</dbReference>
<keyword evidence="3" id="KW-0227">DNA damage</keyword>
<comment type="subcellular location">
    <subcellularLocation>
        <location evidence="1">Nucleus</location>
    </subcellularLocation>
</comment>
<evidence type="ECO:0000256" key="2">
    <source>
        <dbReference type="ARBA" id="ARBA00010991"/>
    </source>
</evidence>
<dbReference type="SUPFAM" id="SSF55979">
    <property type="entry name" value="DNA clamp"/>
    <property type="match status" value="1"/>
</dbReference>
<evidence type="ECO:0000313" key="6">
    <source>
        <dbReference type="EMBL" id="KAB5593696.1"/>
    </source>
</evidence>
<name>A0A5N5QRA5_9AGAM</name>
<comment type="caution">
    <text evidence="6">The sequence shown here is derived from an EMBL/GenBank/DDBJ whole genome shotgun (WGS) entry which is preliminary data.</text>
</comment>
<keyword evidence="5" id="KW-0539">Nucleus</keyword>
<evidence type="ECO:0000256" key="5">
    <source>
        <dbReference type="ARBA" id="ARBA00023242"/>
    </source>
</evidence>
<dbReference type="OrthoDB" id="337581at2759"/>
<keyword evidence="7" id="KW-1185">Reference proteome</keyword>
<evidence type="ECO:0000313" key="7">
    <source>
        <dbReference type="Proteomes" id="UP000383932"/>
    </source>
</evidence>
<dbReference type="AlphaFoldDB" id="A0A5N5QRA5"/>